<evidence type="ECO:0000313" key="3">
    <source>
        <dbReference type="WBParaSite" id="maker-E.canG7_contigs_0103-snap-gene-0.1-mRNA-1"/>
    </source>
</evidence>
<organism evidence="2 3">
    <name type="scientific">Echinococcus canadensis</name>
    <dbReference type="NCBI Taxonomy" id="519352"/>
    <lineage>
        <taxon>Eukaryota</taxon>
        <taxon>Metazoa</taxon>
        <taxon>Spiralia</taxon>
        <taxon>Lophotrochozoa</taxon>
        <taxon>Platyhelminthes</taxon>
        <taxon>Cestoda</taxon>
        <taxon>Eucestoda</taxon>
        <taxon>Cyclophyllidea</taxon>
        <taxon>Taeniidae</taxon>
        <taxon>Echinococcus</taxon>
        <taxon>Echinococcus canadensis group</taxon>
    </lineage>
</organism>
<feature type="transmembrane region" description="Helical" evidence="1">
    <location>
        <begin position="70"/>
        <end position="94"/>
    </location>
</feature>
<proteinExistence type="predicted"/>
<evidence type="ECO:0000313" key="2">
    <source>
        <dbReference type="Proteomes" id="UP000887562"/>
    </source>
</evidence>
<keyword evidence="1" id="KW-0812">Transmembrane</keyword>
<keyword evidence="1" id="KW-0472">Membrane</keyword>
<dbReference type="Proteomes" id="UP000887562">
    <property type="component" value="Unplaced"/>
</dbReference>
<keyword evidence="2" id="KW-1185">Reference proteome</keyword>
<keyword evidence="1" id="KW-1133">Transmembrane helix</keyword>
<sequence length="194" mass="22096">WFNSSSATTTINDKAPNSNVGCRFAGHFTHCTVFVLASSNYRLVLIGTQSLLWSSSTYGNLSHTNHQNQMAHSFACILLYPIVPLLLKVLTFIFSHFPFPFHLHTSAQFTKQSNDGKLRECMCISTQMKRRSRGKNFTLTNNFHFLNTALLTIDARLLPLLSHATSRAYYRLLSTENCEIIYTFAYLKISEVMK</sequence>
<name>A0A915EUN3_9CEST</name>
<protein>
    <submittedName>
        <fullName evidence="3">Uncharacterized protein</fullName>
    </submittedName>
</protein>
<accession>A0A915EUN3</accession>
<evidence type="ECO:0000256" key="1">
    <source>
        <dbReference type="SAM" id="Phobius"/>
    </source>
</evidence>
<dbReference type="WBParaSite" id="maker-E.canG7_contigs_0103-snap-gene-0.1-mRNA-1">
    <property type="protein sequence ID" value="maker-E.canG7_contigs_0103-snap-gene-0.1-mRNA-1"/>
    <property type="gene ID" value="EcG7_09931"/>
</dbReference>
<reference evidence="3" key="1">
    <citation type="submission" date="2022-11" db="UniProtKB">
        <authorList>
            <consortium name="WormBaseParasite"/>
        </authorList>
    </citation>
    <scope>IDENTIFICATION</scope>
</reference>
<dbReference type="AlphaFoldDB" id="A0A915EUN3"/>